<reference evidence="1 2" key="1">
    <citation type="submission" date="2021-01" db="EMBL/GenBank/DDBJ databases">
        <title>Genomic Encyclopedia of Type Strains, Phase IV (KMG-IV): sequencing the most valuable type-strain genomes for metagenomic binning, comparative biology and taxonomic classification.</title>
        <authorList>
            <person name="Goeker M."/>
        </authorList>
    </citation>
    <scope>NUCLEOTIDE SEQUENCE [LARGE SCALE GENOMIC DNA]</scope>
    <source>
        <strain evidence="1 2">DSM 103394</strain>
    </source>
</reference>
<comment type="caution">
    <text evidence="1">The sequence shown here is derived from an EMBL/GenBank/DDBJ whole genome shotgun (WGS) entry which is preliminary data.</text>
</comment>
<keyword evidence="2" id="KW-1185">Reference proteome</keyword>
<gene>
    <name evidence="1" type="ORF">JOC74_001607</name>
</gene>
<sequence length="41" mass="4556">MSFIRVVKDEMAQVIQKNVLHSGYEGQNNASEAEKCPSFGL</sequence>
<dbReference type="EMBL" id="JAFDST010000002">
    <property type="protein sequence ID" value="MBP1081114.1"/>
    <property type="molecule type" value="Genomic_DNA"/>
</dbReference>
<evidence type="ECO:0000313" key="1">
    <source>
        <dbReference type="EMBL" id="MBP1081114.1"/>
    </source>
</evidence>
<evidence type="ECO:0000313" key="2">
    <source>
        <dbReference type="Proteomes" id="UP000674416"/>
    </source>
</evidence>
<dbReference type="Proteomes" id="UP000674416">
    <property type="component" value="Unassembled WGS sequence"/>
</dbReference>
<protein>
    <submittedName>
        <fullName evidence="1">Uncharacterized protein</fullName>
    </submittedName>
</protein>
<proteinExistence type="predicted"/>
<accession>A0ABS4CU47</accession>
<organism evidence="1 2">
    <name type="scientific">Bacillus capparidis</name>
    <dbReference type="NCBI Taxonomy" id="1840411"/>
    <lineage>
        <taxon>Bacteria</taxon>
        <taxon>Bacillati</taxon>
        <taxon>Bacillota</taxon>
        <taxon>Bacilli</taxon>
        <taxon>Bacillales</taxon>
        <taxon>Bacillaceae</taxon>
        <taxon>Bacillus</taxon>
    </lineage>
</organism>
<name>A0ABS4CU47_9BACI</name>